<reference evidence="1 2" key="1">
    <citation type="submission" date="2015-03" db="EMBL/GenBank/DDBJ databases">
        <title>Genome study of Acetobacter sp. SLV-7.</title>
        <authorList>
            <person name="Cho G.Y."/>
            <person name="Jeon C.O."/>
        </authorList>
    </citation>
    <scope>NUCLEOTIDE SEQUENCE [LARGE SCALE GENOMIC DNA]</scope>
    <source>
        <strain evidence="1 2">SLV-7</strain>
    </source>
</reference>
<evidence type="ECO:0000313" key="2">
    <source>
        <dbReference type="Proteomes" id="UP000076595"/>
    </source>
</evidence>
<sequence>MAISACTKEKQKMPDAINGERPIWVDGKKFYAALKECSIETAGCVPGLLGYGNNGPFEWDAYSIAIFLNGGKDGPVTAEKMESLRPELERFFAPVRGGKWLAPSAEFFCINDPYSEVN</sequence>
<keyword evidence="2" id="KW-1185">Reference proteome</keyword>
<name>A0ABN4NM32_9PROT</name>
<dbReference type="RefSeq" id="WP_063353446.1">
    <property type="nucleotide sequence ID" value="NZ_CP011120.1"/>
</dbReference>
<accession>A0ABN4NM32</accession>
<gene>
    <name evidence="1" type="ORF">WG31_01805</name>
</gene>
<protein>
    <submittedName>
        <fullName evidence="1">Uncharacterized protein</fullName>
    </submittedName>
</protein>
<proteinExistence type="predicted"/>
<dbReference type="EMBL" id="CP011120">
    <property type="protein sequence ID" value="ANA12905.1"/>
    <property type="molecule type" value="Genomic_DNA"/>
</dbReference>
<dbReference type="Proteomes" id="UP000076595">
    <property type="component" value="Chromosome"/>
</dbReference>
<evidence type="ECO:0000313" key="1">
    <source>
        <dbReference type="EMBL" id="ANA12905.1"/>
    </source>
</evidence>
<organism evidence="1 2">
    <name type="scientific">Acetobacter oryzifermentans</name>
    <dbReference type="NCBI Taxonomy" id="1633874"/>
    <lineage>
        <taxon>Bacteria</taxon>
        <taxon>Pseudomonadati</taxon>
        <taxon>Pseudomonadota</taxon>
        <taxon>Alphaproteobacteria</taxon>
        <taxon>Acetobacterales</taxon>
        <taxon>Acetobacteraceae</taxon>
        <taxon>Acetobacter</taxon>
    </lineage>
</organism>